<comment type="caution">
    <text evidence="2">The sequence shown here is derived from an EMBL/GenBank/DDBJ whole genome shotgun (WGS) entry which is preliminary data.</text>
</comment>
<evidence type="ECO:0000313" key="3">
    <source>
        <dbReference type="Proteomes" id="UP001500037"/>
    </source>
</evidence>
<evidence type="ECO:0000313" key="2">
    <source>
        <dbReference type="EMBL" id="GAA1257943.1"/>
    </source>
</evidence>
<sequence length="245" mass="26220">MPGLVEADDHQLYALKWSGAAQGRKALVAEVLAGELGRGLGLPVPELVRVDLDPVLARSEPEQQIQEQMRASGGLNVGLAFLSGAFNFDPLCFEVDPLQAGRVLWFDALIGNVDRSWRNPNLLVAGGALRLIDHGASLIFHHHWAGAANWIRRPYDAGDHALVRFAPDLAAAGRGLAALATPALLERAAAAIPDEFLLDEPGFANPQAVRAAYVAQLTARLAGPRDWLPALPEVPPLPPLDEVTL</sequence>
<dbReference type="InterPro" id="IPR046748">
    <property type="entry name" value="HipA_2"/>
</dbReference>
<name>A0ABP4HBY1_9ACTN</name>
<evidence type="ECO:0000259" key="1">
    <source>
        <dbReference type="Pfam" id="PF20613"/>
    </source>
</evidence>
<dbReference type="EMBL" id="BAAALF010000126">
    <property type="protein sequence ID" value="GAA1257943.1"/>
    <property type="molecule type" value="Genomic_DNA"/>
</dbReference>
<feature type="domain" description="HipA-like kinase" evidence="1">
    <location>
        <begin position="5"/>
        <end position="137"/>
    </location>
</feature>
<gene>
    <name evidence="2" type="ORF">GCM10009665_55300</name>
</gene>
<proteinExistence type="predicted"/>
<dbReference type="Pfam" id="PF20613">
    <property type="entry name" value="HipA_2"/>
    <property type="match status" value="1"/>
</dbReference>
<protein>
    <recommendedName>
        <fullName evidence="1">HipA-like kinase domain-containing protein</fullName>
    </recommendedName>
</protein>
<organism evidence="2 3">
    <name type="scientific">Kitasatospora nipponensis</name>
    <dbReference type="NCBI Taxonomy" id="258049"/>
    <lineage>
        <taxon>Bacteria</taxon>
        <taxon>Bacillati</taxon>
        <taxon>Actinomycetota</taxon>
        <taxon>Actinomycetes</taxon>
        <taxon>Kitasatosporales</taxon>
        <taxon>Streptomycetaceae</taxon>
        <taxon>Kitasatospora</taxon>
    </lineage>
</organism>
<accession>A0ABP4HBY1</accession>
<dbReference type="Proteomes" id="UP001500037">
    <property type="component" value="Unassembled WGS sequence"/>
</dbReference>
<reference evidence="3" key="1">
    <citation type="journal article" date="2019" name="Int. J. Syst. Evol. Microbiol.">
        <title>The Global Catalogue of Microorganisms (GCM) 10K type strain sequencing project: providing services to taxonomists for standard genome sequencing and annotation.</title>
        <authorList>
            <consortium name="The Broad Institute Genomics Platform"/>
            <consortium name="The Broad Institute Genome Sequencing Center for Infectious Disease"/>
            <person name="Wu L."/>
            <person name="Ma J."/>
        </authorList>
    </citation>
    <scope>NUCLEOTIDE SEQUENCE [LARGE SCALE GENOMIC DNA]</scope>
    <source>
        <strain evidence="3">JCM 13004</strain>
    </source>
</reference>
<keyword evidence="3" id="KW-1185">Reference proteome</keyword>